<dbReference type="EMBL" id="KZ805374">
    <property type="protein sequence ID" value="PVI00397.1"/>
    <property type="molecule type" value="Genomic_DNA"/>
</dbReference>
<accession>A0A2V1DQE7</accession>
<evidence type="ECO:0000313" key="2">
    <source>
        <dbReference type="EMBL" id="PVI00397.1"/>
    </source>
</evidence>
<name>A0A2V1DQE7_9PLEO</name>
<sequence length="235" mass="26301">MVDTVDIGVYSYKPNAAGPQFARANEKRKYNQFPPELEDTEFTEEFRPDSKRPSTFVASTRQSSASTPEIPSRMYFAWKNSASCSSNPRRAIICYATQTPAKWYFRLGYSSPNLLRKSLYDGFYPHVSCSPYSPPVVAASSTRQSRSRQVARRLRLKIISRTPKHGKLRLALANCSGDPRWQRPYEVVSAVQGNGGLSNAINASVERGTLGEVITVGLIGFPTHPLNKDQKVEIY</sequence>
<evidence type="ECO:0000313" key="3">
    <source>
        <dbReference type="Proteomes" id="UP000244855"/>
    </source>
</evidence>
<dbReference type="AlphaFoldDB" id="A0A2V1DQE7"/>
<organism evidence="2 3">
    <name type="scientific">Periconia macrospinosa</name>
    <dbReference type="NCBI Taxonomy" id="97972"/>
    <lineage>
        <taxon>Eukaryota</taxon>
        <taxon>Fungi</taxon>
        <taxon>Dikarya</taxon>
        <taxon>Ascomycota</taxon>
        <taxon>Pezizomycotina</taxon>
        <taxon>Dothideomycetes</taxon>
        <taxon>Pleosporomycetidae</taxon>
        <taxon>Pleosporales</taxon>
        <taxon>Massarineae</taxon>
        <taxon>Periconiaceae</taxon>
        <taxon>Periconia</taxon>
    </lineage>
</organism>
<gene>
    <name evidence="2" type="ORF">DM02DRAFT_655485</name>
</gene>
<protein>
    <submittedName>
        <fullName evidence="2">Uncharacterized protein</fullName>
    </submittedName>
</protein>
<proteinExistence type="predicted"/>
<dbReference type="STRING" id="97972.A0A2V1DQE7"/>
<reference evidence="2 3" key="1">
    <citation type="journal article" date="2018" name="Sci. Rep.">
        <title>Comparative genomics provides insights into the lifestyle and reveals functional heterogeneity of dark septate endophytic fungi.</title>
        <authorList>
            <person name="Knapp D.G."/>
            <person name="Nemeth J.B."/>
            <person name="Barry K."/>
            <person name="Hainaut M."/>
            <person name="Henrissat B."/>
            <person name="Johnson J."/>
            <person name="Kuo A."/>
            <person name="Lim J.H.P."/>
            <person name="Lipzen A."/>
            <person name="Nolan M."/>
            <person name="Ohm R.A."/>
            <person name="Tamas L."/>
            <person name="Grigoriev I.V."/>
            <person name="Spatafora J.W."/>
            <person name="Nagy L.G."/>
            <person name="Kovacs G.M."/>
        </authorList>
    </citation>
    <scope>NUCLEOTIDE SEQUENCE [LARGE SCALE GENOMIC DNA]</scope>
    <source>
        <strain evidence="2 3">DSE2036</strain>
    </source>
</reference>
<keyword evidence="3" id="KW-1185">Reference proteome</keyword>
<feature type="region of interest" description="Disordered" evidence="1">
    <location>
        <begin position="38"/>
        <end position="63"/>
    </location>
</feature>
<evidence type="ECO:0000256" key="1">
    <source>
        <dbReference type="SAM" id="MobiDB-lite"/>
    </source>
</evidence>
<dbReference type="Proteomes" id="UP000244855">
    <property type="component" value="Unassembled WGS sequence"/>
</dbReference>